<dbReference type="Proteomes" id="UP000727654">
    <property type="component" value="Unassembled WGS sequence"/>
</dbReference>
<reference evidence="2 3" key="1">
    <citation type="submission" date="2021-08" db="EMBL/GenBank/DDBJ databases">
        <authorList>
            <person name="Peeters C."/>
        </authorList>
    </citation>
    <scope>NUCLEOTIDE SEQUENCE [LARGE SCALE GENOMIC DNA]</scope>
    <source>
        <strain evidence="2 3">LMG 23992</strain>
    </source>
</reference>
<dbReference type="EMBL" id="CAJZAI010000003">
    <property type="protein sequence ID" value="CAG9170696.1"/>
    <property type="molecule type" value="Genomic_DNA"/>
</dbReference>
<dbReference type="SMART" id="SM00530">
    <property type="entry name" value="HTH_XRE"/>
    <property type="match status" value="1"/>
</dbReference>
<protein>
    <recommendedName>
        <fullName evidence="1">HTH cro/C1-type domain-containing protein</fullName>
    </recommendedName>
</protein>
<evidence type="ECO:0000313" key="2">
    <source>
        <dbReference type="EMBL" id="CAG9170696.1"/>
    </source>
</evidence>
<organism evidence="2 3">
    <name type="scientific">Cupriavidus laharis</name>
    <dbReference type="NCBI Taxonomy" id="151654"/>
    <lineage>
        <taxon>Bacteria</taxon>
        <taxon>Pseudomonadati</taxon>
        <taxon>Pseudomonadota</taxon>
        <taxon>Betaproteobacteria</taxon>
        <taxon>Burkholderiales</taxon>
        <taxon>Burkholderiaceae</taxon>
        <taxon>Cupriavidus</taxon>
    </lineage>
</organism>
<dbReference type="SUPFAM" id="SSF47413">
    <property type="entry name" value="lambda repressor-like DNA-binding domains"/>
    <property type="match status" value="1"/>
</dbReference>
<comment type="caution">
    <text evidence="2">The sequence shown here is derived from an EMBL/GenBank/DDBJ whole genome shotgun (WGS) entry which is preliminary data.</text>
</comment>
<dbReference type="InterPro" id="IPR010982">
    <property type="entry name" value="Lambda_DNA-bd_dom_sf"/>
</dbReference>
<accession>A0ABM8WT91</accession>
<keyword evidence="3" id="KW-1185">Reference proteome</keyword>
<dbReference type="InterPro" id="IPR001387">
    <property type="entry name" value="Cro/C1-type_HTH"/>
</dbReference>
<gene>
    <name evidence="2" type="ORF">LMG23992_01738</name>
</gene>
<evidence type="ECO:0000313" key="3">
    <source>
        <dbReference type="Proteomes" id="UP000727654"/>
    </source>
</evidence>
<sequence length="92" mass="9951">MGKKRGHKVNDMKQVLSTPLQVRQVLQGARKAAGLNQSETAARLNISQSRMSHMELNPGSISVEQLLALMGVLGLELVVQEKRGSADAEAGW</sequence>
<proteinExistence type="predicted"/>
<dbReference type="Pfam" id="PF01381">
    <property type="entry name" value="HTH_3"/>
    <property type="match status" value="1"/>
</dbReference>
<dbReference type="PROSITE" id="PS50943">
    <property type="entry name" value="HTH_CROC1"/>
    <property type="match status" value="1"/>
</dbReference>
<dbReference type="Gene3D" id="1.10.260.40">
    <property type="entry name" value="lambda repressor-like DNA-binding domains"/>
    <property type="match status" value="1"/>
</dbReference>
<dbReference type="CDD" id="cd00093">
    <property type="entry name" value="HTH_XRE"/>
    <property type="match status" value="1"/>
</dbReference>
<evidence type="ECO:0000259" key="1">
    <source>
        <dbReference type="PROSITE" id="PS50943"/>
    </source>
</evidence>
<name>A0ABM8WT91_9BURK</name>
<feature type="domain" description="HTH cro/C1-type" evidence="1">
    <location>
        <begin position="26"/>
        <end position="80"/>
    </location>
</feature>